<comment type="similarity">
    <text evidence="2">Belongs to the SELO family.</text>
</comment>
<comment type="cofactor">
    <cofactor evidence="1">
        <name>Mg(2+)</name>
        <dbReference type="ChEBI" id="CHEBI:18420"/>
    </cofactor>
</comment>
<keyword evidence="3" id="KW-0808">Transferase</keyword>
<dbReference type="GO" id="GO:0016779">
    <property type="term" value="F:nucleotidyltransferase activity"/>
    <property type="evidence" value="ECO:0007669"/>
    <property type="project" value="UniProtKB-KW"/>
</dbReference>
<dbReference type="NCBIfam" id="NF000658">
    <property type="entry name" value="PRK00029.1"/>
    <property type="match status" value="1"/>
</dbReference>
<evidence type="ECO:0000256" key="4">
    <source>
        <dbReference type="ARBA" id="ARBA00022695"/>
    </source>
</evidence>
<reference evidence="10" key="1">
    <citation type="journal article" date="2019" name="Int. J. Syst. Evol. Microbiol.">
        <title>The Global Catalogue of Microorganisms (GCM) 10K type strain sequencing project: providing services to taxonomists for standard genome sequencing and annotation.</title>
        <authorList>
            <consortium name="The Broad Institute Genomics Platform"/>
            <consortium name="The Broad Institute Genome Sequencing Center for Infectious Disease"/>
            <person name="Wu L."/>
            <person name="Ma J."/>
        </authorList>
    </citation>
    <scope>NUCLEOTIDE SEQUENCE [LARGE SCALE GENOMIC DNA]</scope>
    <source>
        <strain evidence="10">CGMCC 1.15304</strain>
    </source>
</reference>
<keyword evidence="5" id="KW-0479">Metal-binding</keyword>
<keyword evidence="7" id="KW-0067">ATP-binding</keyword>
<accession>A0ABV8UDT2</accession>
<comment type="caution">
    <text evidence="9">The sequence shown here is derived from an EMBL/GenBank/DDBJ whole genome shotgun (WGS) entry which is preliminary data.</text>
</comment>
<sequence>MTYRPETAFLNLGEGFADPVQAADFPQAIQRYRNDRAARSVGLDHLSDDDWVKHFARFEPLDDNLPSPLAQRYHGHQFQVYNPDIGDGRGFLFAQMRDDQGRLMDLGTKGSGTTPYSRSGDGRLTLKGGVREIMATEMLEALGVNTSKTFSIIETGESLMRGDEPSPTRSAVMVRLTHGNIRIGTFQRHAYFTDKEKLTKLVDYCLKYYFDTEMKGSAAEKALHFLGLVMERVAVQAAELMAAGFVHGVLNTDNINISGEVFDFGPWRFLPKMDLQFTAAYFDETGLYAFGRQPDALHWNIYQLGGALADICEEQALKDVLAPFPSIYLAALREKLLARLGIKPKGDKVDDALLTLINNFMLREQFPYERFFFDWFGGGISENRAMASPKAERYKEFGELCDALKGYSPAKPGALKHPYFHGDAPCTMLIDEVEDIWSHIAERDDWSPLNQKIDTIREMGEALSL</sequence>
<name>A0ABV8UDT2_9PROT</name>
<organism evidence="9 10">
    <name type="scientific">Kordiimonas lipolytica</name>
    <dbReference type="NCBI Taxonomy" id="1662421"/>
    <lineage>
        <taxon>Bacteria</taxon>
        <taxon>Pseudomonadati</taxon>
        <taxon>Pseudomonadota</taxon>
        <taxon>Alphaproteobacteria</taxon>
        <taxon>Kordiimonadales</taxon>
        <taxon>Kordiimonadaceae</taxon>
        <taxon>Kordiimonas</taxon>
    </lineage>
</organism>
<keyword evidence="6" id="KW-0547">Nucleotide-binding</keyword>
<dbReference type="Pfam" id="PF02696">
    <property type="entry name" value="SelO"/>
    <property type="match status" value="1"/>
</dbReference>
<keyword evidence="10" id="KW-1185">Reference proteome</keyword>
<keyword evidence="8" id="KW-0460">Magnesium</keyword>
<dbReference type="EMBL" id="JBHSCR010000014">
    <property type="protein sequence ID" value="MFC4349005.1"/>
    <property type="molecule type" value="Genomic_DNA"/>
</dbReference>
<dbReference type="InterPro" id="IPR003846">
    <property type="entry name" value="SelO"/>
</dbReference>
<evidence type="ECO:0000256" key="3">
    <source>
        <dbReference type="ARBA" id="ARBA00022679"/>
    </source>
</evidence>
<evidence type="ECO:0000256" key="8">
    <source>
        <dbReference type="ARBA" id="ARBA00022842"/>
    </source>
</evidence>
<dbReference type="Proteomes" id="UP001595776">
    <property type="component" value="Unassembled WGS sequence"/>
</dbReference>
<gene>
    <name evidence="9" type="ORF">ACFO5Q_14215</name>
</gene>
<evidence type="ECO:0000256" key="5">
    <source>
        <dbReference type="ARBA" id="ARBA00022723"/>
    </source>
</evidence>
<evidence type="ECO:0000256" key="6">
    <source>
        <dbReference type="ARBA" id="ARBA00022741"/>
    </source>
</evidence>
<evidence type="ECO:0000256" key="2">
    <source>
        <dbReference type="ARBA" id="ARBA00009747"/>
    </source>
</evidence>
<dbReference type="PANTHER" id="PTHR32057">
    <property type="entry name" value="PROTEIN ADENYLYLTRANSFERASE SELO, MITOCHONDRIAL"/>
    <property type="match status" value="1"/>
</dbReference>
<keyword evidence="4 9" id="KW-0548">Nucleotidyltransferase</keyword>
<evidence type="ECO:0000256" key="7">
    <source>
        <dbReference type="ARBA" id="ARBA00022840"/>
    </source>
</evidence>
<dbReference type="PANTHER" id="PTHR32057:SF14">
    <property type="entry name" value="PROTEIN ADENYLYLTRANSFERASE SELO, MITOCHONDRIAL"/>
    <property type="match status" value="1"/>
</dbReference>
<evidence type="ECO:0000313" key="10">
    <source>
        <dbReference type="Proteomes" id="UP001595776"/>
    </source>
</evidence>
<protein>
    <submittedName>
        <fullName evidence="9">Protein adenylyltransferase SelO family protein</fullName>
    </submittedName>
</protein>
<evidence type="ECO:0000313" key="9">
    <source>
        <dbReference type="EMBL" id="MFC4349005.1"/>
    </source>
</evidence>
<proteinExistence type="inferred from homology"/>
<evidence type="ECO:0000256" key="1">
    <source>
        <dbReference type="ARBA" id="ARBA00001946"/>
    </source>
</evidence>
<dbReference type="RefSeq" id="WP_068143748.1">
    <property type="nucleotide sequence ID" value="NZ_JBHSCR010000014.1"/>
</dbReference>